<comment type="caution">
    <text evidence="2">The sequence shown here is derived from an EMBL/GenBank/DDBJ whole genome shotgun (WGS) entry which is preliminary data.</text>
</comment>
<reference evidence="2" key="1">
    <citation type="journal article" date="2013" name="Environ. Microbiol.">
        <title>Microbiota from the distal guts of lean and obese adolescents exhibit partial functional redundancy besides clear differences in community structure.</title>
        <authorList>
            <person name="Ferrer M."/>
            <person name="Ruiz A."/>
            <person name="Lanza F."/>
            <person name="Haange S.B."/>
            <person name="Oberbach A."/>
            <person name="Till H."/>
            <person name="Bargiela R."/>
            <person name="Campoy C."/>
            <person name="Segura M.T."/>
            <person name="Richter M."/>
            <person name="von Bergen M."/>
            <person name="Seifert J."/>
            <person name="Suarez A."/>
        </authorList>
    </citation>
    <scope>NUCLEOTIDE SEQUENCE</scope>
</reference>
<dbReference type="InterPro" id="IPR032532">
    <property type="entry name" value="DUF4955"/>
</dbReference>
<dbReference type="Pfam" id="PF16315">
    <property type="entry name" value="DUF4955"/>
    <property type="match status" value="1"/>
</dbReference>
<evidence type="ECO:0000259" key="1">
    <source>
        <dbReference type="Pfam" id="PF16315"/>
    </source>
</evidence>
<dbReference type="EMBL" id="AJWY01013806">
    <property type="protein sequence ID" value="EKC45774.1"/>
    <property type="molecule type" value="Genomic_DNA"/>
</dbReference>
<feature type="domain" description="DUF4955" evidence="1">
    <location>
        <begin position="1"/>
        <end position="134"/>
    </location>
</feature>
<organism evidence="2">
    <name type="scientific">human gut metagenome</name>
    <dbReference type="NCBI Taxonomy" id="408170"/>
    <lineage>
        <taxon>unclassified sequences</taxon>
        <taxon>metagenomes</taxon>
        <taxon>organismal metagenomes</taxon>
    </lineage>
</organism>
<dbReference type="AlphaFoldDB" id="K1RQC8"/>
<name>K1RQC8_9ZZZZ</name>
<accession>K1RQC8</accession>
<sequence>MGAVIWRVHWGLDACFESHATQPRATLIDNCTGGFMQSRQGGDYNQLPNHLDDLTIWNMYSERSRTASGNSAPAGVFDWWRIGFKGWKFLPPVIVGFHGEPLNFVQEQVKLDESNGTPVEPQSLYEAQLEKRLG</sequence>
<proteinExistence type="predicted"/>
<evidence type="ECO:0000313" key="2">
    <source>
        <dbReference type="EMBL" id="EKC45774.1"/>
    </source>
</evidence>
<feature type="non-terminal residue" evidence="2">
    <location>
        <position position="134"/>
    </location>
</feature>
<gene>
    <name evidence="2" type="ORF">LEA_20096</name>
</gene>
<protein>
    <recommendedName>
        <fullName evidence="1">DUF4955 domain-containing protein</fullName>
    </recommendedName>
</protein>